<dbReference type="RefSeq" id="WP_015798602.1">
    <property type="nucleotide sequence ID" value="NC_013124.1"/>
</dbReference>
<accession>C7LZF8</accession>
<proteinExistence type="predicted"/>
<organism evidence="1 2">
    <name type="scientific">Acidimicrobium ferrooxidans (strain DSM 10331 / JCM 15462 / NBRC 103882 / ICP)</name>
    <dbReference type="NCBI Taxonomy" id="525909"/>
    <lineage>
        <taxon>Bacteria</taxon>
        <taxon>Bacillati</taxon>
        <taxon>Actinomycetota</taxon>
        <taxon>Acidimicrobiia</taxon>
        <taxon>Acidimicrobiales</taxon>
        <taxon>Acidimicrobiaceae</taxon>
        <taxon>Acidimicrobium</taxon>
    </lineage>
</organism>
<name>C7LZF8_ACIFD</name>
<evidence type="ECO:0000313" key="1">
    <source>
        <dbReference type="EMBL" id="ACU54116.1"/>
    </source>
</evidence>
<dbReference type="KEGG" id="afo:Afer_1184"/>
<dbReference type="AlphaFoldDB" id="C7LZF8"/>
<dbReference type="Proteomes" id="UP000000771">
    <property type="component" value="Chromosome"/>
</dbReference>
<reference evidence="1 2" key="1">
    <citation type="journal article" date="2009" name="Stand. Genomic Sci.">
        <title>Complete genome sequence of Acidimicrobium ferrooxidans type strain (ICP).</title>
        <authorList>
            <person name="Clum A."/>
            <person name="Nolan M."/>
            <person name="Lang E."/>
            <person name="Glavina Del Rio T."/>
            <person name="Tice H."/>
            <person name="Copeland A."/>
            <person name="Cheng J.F."/>
            <person name="Lucas S."/>
            <person name="Chen F."/>
            <person name="Bruce D."/>
            <person name="Goodwin L."/>
            <person name="Pitluck S."/>
            <person name="Ivanova N."/>
            <person name="Mavrommatis K."/>
            <person name="Mikhailova N."/>
            <person name="Pati A."/>
            <person name="Chen A."/>
            <person name="Palaniappan K."/>
            <person name="Goker M."/>
            <person name="Spring S."/>
            <person name="Land M."/>
            <person name="Hauser L."/>
            <person name="Chang Y.J."/>
            <person name="Jeffries C.C."/>
            <person name="Chain P."/>
            <person name="Bristow J."/>
            <person name="Eisen J.A."/>
            <person name="Markowitz V."/>
            <person name="Hugenholtz P."/>
            <person name="Kyrpides N.C."/>
            <person name="Klenk H.P."/>
            <person name="Lapidus A."/>
        </authorList>
    </citation>
    <scope>NUCLEOTIDE SEQUENCE [LARGE SCALE GENOMIC DNA]</scope>
    <source>
        <strain evidence="2">DSM 10331 / JCM 15462 / NBRC 103882 / ICP</strain>
    </source>
</reference>
<dbReference type="EMBL" id="CP001631">
    <property type="protein sequence ID" value="ACU54116.1"/>
    <property type="molecule type" value="Genomic_DNA"/>
</dbReference>
<evidence type="ECO:0008006" key="3">
    <source>
        <dbReference type="Google" id="ProtNLM"/>
    </source>
</evidence>
<sequence>MKRRKRHTPEQILRRLAEGDEMLNTGATVAEAPRISCAPP</sequence>
<protein>
    <recommendedName>
        <fullName evidence="3">Transposase</fullName>
    </recommendedName>
</protein>
<evidence type="ECO:0000313" key="2">
    <source>
        <dbReference type="Proteomes" id="UP000000771"/>
    </source>
</evidence>
<dbReference type="HOGENOM" id="CLU_3283314_0_0_11"/>
<gene>
    <name evidence="1" type="ordered locus">Afer_1184</name>
</gene>
<keyword evidence="2" id="KW-1185">Reference proteome</keyword>